<feature type="region of interest" description="Disordered" evidence="1">
    <location>
        <begin position="1"/>
        <end position="20"/>
    </location>
</feature>
<accession>A0A0A2VPV4</accession>
<feature type="compositionally biased region" description="Low complexity" evidence="1">
    <location>
        <begin position="1"/>
        <end position="18"/>
    </location>
</feature>
<feature type="region of interest" description="Disordered" evidence="1">
    <location>
        <begin position="57"/>
        <end position="167"/>
    </location>
</feature>
<protein>
    <submittedName>
        <fullName evidence="2">Uncharacterized protein</fullName>
    </submittedName>
</protein>
<name>A0A0A2VPV4_BEABA</name>
<reference evidence="2 3" key="1">
    <citation type="submission" date="2012-10" db="EMBL/GenBank/DDBJ databases">
        <title>Genome sequencing and analysis of entomopathogenic fungi Beauveria bassiana D1-5.</title>
        <authorList>
            <person name="Li Q."/>
            <person name="Wang L."/>
            <person name="Zhang Z."/>
            <person name="Wang Q."/>
            <person name="Ren J."/>
            <person name="Wang M."/>
            <person name="Xu W."/>
            <person name="Wang J."/>
            <person name="Lu Y."/>
            <person name="Du Q."/>
            <person name="Sun Z."/>
        </authorList>
    </citation>
    <scope>NUCLEOTIDE SEQUENCE [LARGE SCALE GENOMIC DNA]</scope>
    <source>
        <strain evidence="2 3">D1-5</strain>
    </source>
</reference>
<evidence type="ECO:0000313" key="2">
    <source>
        <dbReference type="EMBL" id="KGQ09628.1"/>
    </source>
</evidence>
<feature type="compositionally biased region" description="Polar residues" evidence="1">
    <location>
        <begin position="148"/>
        <end position="161"/>
    </location>
</feature>
<dbReference type="Proteomes" id="UP000030106">
    <property type="component" value="Unassembled WGS sequence"/>
</dbReference>
<sequence>MFHTPTPETSTSAASAPTRPCGTILCPDQSTNHQGNLAEPVAGWLCCWKGQGPALPRPQLAQPPIDCSAPPPKLHQPERCADRPLNSTVPCMSDGPLLPQTESVDFGQTDGNRQPGARAAMPTEASGEMDVYKSQHNINSHEAPHNKGSMSYQQAYTSKFNPPQVAR</sequence>
<comment type="caution">
    <text evidence="2">The sequence shown here is derived from an EMBL/GenBank/DDBJ whole genome shotgun (WGS) entry which is preliminary data.</text>
</comment>
<gene>
    <name evidence="2" type="ORF">BBAD15_g5012</name>
</gene>
<proteinExistence type="predicted"/>
<evidence type="ECO:0000256" key="1">
    <source>
        <dbReference type="SAM" id="MobiDB-lite"/>
    </source>
</evidence>
<dbReference type="HOGENOM" id="CLU_1594227_0_0_1"/>
<dbReference type="AlphaFoldDB" id="A0A0A2VPV4"/>
<organism evidence="2 3">
    <name type="scientific">Beauveria bassiana D1-5</name>
    <dbReference type="NCBI Taxonomy" id="1245745"/>
    <lineage>
        <taxon>Eukaryota</taxon>
        <taxon>Fungi</taxon>
        <taxon>Dikarya</taxon>
        <taxon>Ascomycota</taxon>
        <taxon>Pezizomycotina</taxon>
        <taxon>Sordariomycetes</taxon>
        <taxon>Hypocreomycetidae</taxon>
        <taxon>Hypocreales</taxon>
        <taxon>Cordycipitaceae</taxon>
        <taxon>Beauveria</taxon>
    </lineage>
</organism>
<dbReference type="EMBL" id="ANFO01000418">
    <property type="protein sequence ID" value="KGQ09628.1"/>
    <property type="molecule type" value="Genomic_DNA"/>
</dbReference>
<evidence type="ECO:0000313" key="3">
    <source>
        <dbReference type="Proteomes" id="UP000030106"/>
    </source>
</evidence>